<organism evidence="2 3">
    <name type="scientific">Crotalaria pallida</name>
    <name type="common">Smooth rattlebox</name>
    <name type="synonym">Crotalaria striata</name>
    <dbReference type="NCBI Taxonomy" id="3830"/>
    <lineage>
        <taxon>Eukaryota</taxon>
        <taxon>Viridiplantae</taxon>
        <taxon>Streptophyta</taxon>
        <taxon>Embryophyta</taxon>
        <taxon>Tracheophyta</taxon>
        <taxon>Spermatophyta</taxon>
        <taxon>Magnoliopsida</taxon>
        <taxon>eudicotyledons</taxon>
        <taxon>Gunneridae</taxon>
        <taxon>Pentapetalae</taxon>
        <taxon>rosids</taxon>
        <taxon>fabids</taxon>
        <taxon>Fabales</taxon>
        <taxon>Fabaceae</taxon>
        <taxon>Papilionoideae</taxon>
        <taxon>50 kb inversion clade</taxon>
        <taxon>genistoids sensu lato</taxon>
        <taxon>core genistoids</taxon>
        <taxon>Crotalarieae</taxon>
        <taxon>Crotalaria</taxon>
    </lineage>
</organism>
<feature type="compositionally biased region" description="Polar residues" evidence="1">
    <location>
        <begin position="69"/>
        <end position="83"/>
    </location>
</feature>
<dbReference type="Proteomes" id="UP001372338">
    <property type="component" value="Unassembled WGS sequence"/>
</dbReference>
<proteinExistence type="predicted"/>
<accession>A0AAN9EM40</accession>
<sequence>MASTYERFHFLLFQFCTSGRQSVLMKAWVIPKSSRSSRVQRRQKPSAIVASEVSGGLRKTAVCSLLQPSMDSRKTNNPHSDNGASPGYVREVRRDNGLGDNEGSAHGSTQGFRHSGDPSFLGIMVEIKRTIPKGSSQSNDFKTKKIFIGGIPTIVSVVLEI</sequence>
<dbReference type="EMBL" id="JAYWIO010000006">
    <property type="protein sequence ID" value="KAK7257265.1"/>
    <property type="molecule type" value="Genomic_DNA"/>
</dbReference>
<reference evidence="2 3" key="1">
    <citation type="submission" date="2024-01" db="EMBL/GenBank/DDBJ databases">
        <title>The genomes of 5 underutilized Papilionoideae crops provide insights into root nodulation and disease resistanc.</title>
        <authorList>
            <person name="Yuan L."/>
        </authorList>
    </citation>
    <scope>NUCLEOTIDE SEQUENCE [LARGE SCALE GENOMIC DNA]</scope>
    <source>
        <strain evidence="2">ZHUSHIDOU_FW_LH</strain>
        <tissue evidence="2">Leaf</tissue>
    </source>
</reference>
<dbReference type="AlphaFoldDB" id="A0AAN9EM40"/>
<evidence type="ECO:0000313" key="3">
    <source>
        <dbReference type="Proteomes" id="UP001372338"/>
    </source>
</evidence>
<name>A0AAN9EM40_CROPI</name>
<feature type="region of interest" description="Disordered" evidence="1">
    <location>
        <begin position="69"/>
        <end position="117"/>
    </location>
</feature>
<evidence type="ECO:0000313" key="2">
    <source>
        <dbReference type="EMBL" id="KAK7257265.1"/>
    </source>
</evidence>
<comment type="caution">
    <text evidence="2">The sequence shown here is derived from an EMBL/GenBank/DDBJ whole genome shotgun (WGS) entry which is preliminary data.</text>
</comment>
<protein>
    <submittedName>
        <fullName evidence="2">Uncharacterized protein</fullName>
    </submittedName>
</protein>
<keyword evidence="3" id="KW-1185">Reference proteome</keyword>
<gene>
    <name evidence="2" type="ORF">RIF29_31113</name>
</gene>
<evidence type="ECO:0000256" key="1">
    <source>
        <dbReference type="SAM" id="MobiDB-lite"/>
    </source>
</evidence>